<gene>
    <name evidence="4" type="ORF">FHW16_005577</name>
</gene>
<dbReference type="InterPro" id="IPR051164">
    <property type="entry name" value="NmrA-like_oxidored"/>
</dbReference>
<dbReference type="RefSeq" id="WP_182552369.1">
    <property type="nucleotide sequence ID" value="NZ_JACGXN010000017.1"/>
</dbReference>
<dbReference type="Pfam" id="PF05368">
    <property type="entry name" value="NmrA"/>
    <property type="match status" value="1"/>
</dbReference>
<evidence type="ECO:0000256" key="1">
    <source>
        <dbReference type="ARBA" id="ARBA00006328"/>
    </source>
</evidence>
<dbReference type="Gene3D" id="3.40.50.720">
    <property type="entry name" value="NAD(P)-binding Rossmann-like Domain"/>
    <property type="match status" value="1"/>
</dbReference>
<comment type="similarity">
    <text evidence="1">Belongs to the NmrA-type oxidoreductase family.</text>
</comment>
<dbReference type="PANTHER" id="PTHR42748">
    <property type="entry name" value="NITROGEN METABOLITE REPRESSION PROTEIN NMRA FAMILY MEMBER"/>
    <property type="match status" value="1"/>
</dbReference>
<dbReference type="EMBL" id="JACGXN010000017">
    <property type="protein sequence ID" value="MBA8881830.1"/>
    <property type="molecule type" value="Genomic_DNA"/>
</dbReference>
<reference evidence="4 5" key="1">
    <citation type="submission" date="2020-07" db="EMBL/GenBank/DDBJ databases">
        <title>Genomic Encyclopedia of Type Strains, Phase IV (KMG-V): Genome sequencing to study the core and pangenomes of soil and plant-associated prokaryotes.</title>
        <authorList>
            <person name="Whitman W."/>
        </authorList>
    </citation>
    <scope>NUCLEOTIDE SEQUENCE [LARGE SCALE GENOMIC DNA]</scope>
    <source>
        <strain evidence="4 5">AN3</strain>
    </source>
</reference>
<keyword evidence="2" id="KW-0521">NADP</keyword>
<feature type="domain" description="NmrA-like" evidence="3">
    <location>
        <begin position="6"/>
        <end position="237"/>
    </location>
</feature>
<dbReference type="Gene3D" id="3.90.25.10">
    <property type="entry name" value="UDP-galactose 4-epimerase, domain 1"/>
    <property type="match status" value="1"/>
</dbReference>
<organism evidence="4 5">
    <name type="scientific">Phyllobacterium myrsinacearum</name>
    <dbReference type="NCBI Taxonomy" id="28101"/>
    <lineage>
        <taxon>Bacteria</taxon>
        <taxon>Pseudomonadati</taxon>
        <taxon>Pseudomonadota</taxon>
        <taxon>Alphaproteobacteria</taxon>
        <taxon>Hyphomicrobiales</taxon>
        <taxon>Phyllobacteriaceae</taxon>
        <taxon>Phyllobacterium</taxon>
    </lineage>
</organism>
<protein>
    <submittedName>
        <fullName evidence="4">Uncharacterized protein YbjT (DUF2867 family)</fullName>
    </submittedName>
</protein>
<evidence type="ECO:0000259" key="3">
    <source>
        <dbReference type="Pfam" id="PF05368"/>
    </source>
</evidence>
<sequence length="295" mass="31385">MTNDTRPILVFGATGQQGGAVVAALLKAGWPVRAMVRDLGSAKSIALRDAGAELVQGSFTDIDMMRAALNNAYGVFSVLPGNLAIENEVRFGSEIADLASQSGVAHLVYSSGAGVGDEPSGVARFDAKARVEAHIRTLPVTATIVRPVIFMEMLTRPGFGLEKGRFNFFVRPDQPVQLIAVEDIGNVVAAIFADRTRFGGETFKIAGDTVTGRELETVFSEVVGRPIAYARFSEDDLAANPGFASISASLEDGPLADHVDLNFVRKIYPEILSFRSWLSGAGREALSDALGYGSE</sequence>
<dbReference type="InterPro" id="IPR036291">
    <property type="entry name" value="NAD(P)-bd_dom_sf"/>
</dbReference>
<keyword evidence="5" id="KW-1185">Reference proteome</keyword>
<dbReference type="AlphaFoldDB" id="A0A839EZE9"/>
<evidence type="ECO:0000313" key="5">
    <source>
        <dbReference type="Proteomes" id="UP000549052"/>
    </source>
</evidence>
<dbReference type="Proteomes" id="UP000549052">
    <property type="component" value="Unassembled WGS sequence"/>
</dbReference>
<dbReference type="SUPFAM" id="SSF51735">
    <property type="entry name" value="NAD(P)-binding Rossmann-fold domains"/>
    <property type="match status" value="1"/>
</dbReference>
<dbReference type="PANTHER" id="PTHR42748:SF7">
    <property type="entry name" value="NMRA LIKE REDOX SENSOR 1-RELATED"/>
    <property type="match status" value="1"/>
</dbReference>
<proteinExistence type="inferred from homology"/>
<accession>A0A839EZE9</accession>
<evidence type="ECO:0000313" key="4">
    <source>
        <dbReference type="EMBL" id="MBA8881830.1"/>
    </source>
</evidence>
<dbReference type="InterPro" id="IPR008030">
    <property type="entry name" value="NmrA-like"/>
</dbReference>
<name>A0A839EZE9_9HYPH</name>
<dbReference type="CDD" id="cd05251">
    <property type="entry name" value="NmrA_like_SDR_a"/>
    <property type="match status" value="1"/>
</dbReference>
<comment type="caution">
    <text evidence="4">The sequence shown here is derived from an EMBL/GenBank/DDBJ whole genome shotgun (WGS) entry which is preliminary data.</text>
</comment>
<evidence type="ECO:0000256" key="2">
    <source>
        <dbReference type="ARBA" id="ARBA00022857"/>
    </source>
</evidence>